<accession>A0ABV6SIL0</accession>
<feature type="domain" description="SPOR" evidence="2">
    <location>
        <begin position="445"/>
        <end position="521"/>
    </location>
</feature>
<dbReference type="InterPro" id="IPR007730">
    <property type="entry name" value="SPOR-like_dom"/>
</dbReference>
<dbReference type="InterPro" id="IPR027417">
    <property type="entry name" value="P-loop_NTPase"/>
</dbReference>
<feature type="region of interest" description="Disordered" evidence="1">
    <location>
        <begin position="285"/>
        <end position="317"/>
    </location>
</feature>
<evidence type="ECO:0000256" key="1">
    <source>
        <dbReference type="SAM" id="MobiDB-lite"/>
    </source>
</evidence>
<dbReference type="Proteomes" id="UP001589891">
    <property type="component" value="Unassembled WGS sequence"/>
</dbReference>
<feature type="compositionally biased region" description="Low complexity" evidence="1">
    <location>
        <begin position="407"/>
        <end position="424"/>
    </location>
</feature>
<sequence>MTSLHADDALLIYYQLSHDPFAPRTPNFKFFPAQRKQVLGQLHHLARYSRLLLVVSGPSGSGKTLLRQALVASSNKQTVQCVVVSARASTHVDGLLRQVALGLGLDRADERAILDQVERLVSAGHSLYLLVDDAELLETAALDALLALAAGTDIGRPHVFLFGEPELVVRLQALADGEERFHVLRLNPYTLDDTREYLAQRLEGAGGDIDLFSDEQIEAIHRGAGGWPGEINRLARELLHEEMLAGHEEEDERAPGAMLPKKHLLALAGVVLAVAVGWFMRGGTGDEEPVAQQPQAEAPSTRPEPTGAAPASSVAGGAQPVLREPLAQAAGEVDAEDIGIAGPAAVVAATASSALAPTVQAPVVPSVPAPKPEVRAPTAVQPTTQPASQAPAPAPAVAKPAAPPAQAPSAPTAPVATKSAPAAPVSQPAVAASSAASAGSDWYRSQAATRYALQVLGTRSESGAQAFVRAQGAGYRYFRKLYQGKPLFVVTYGSFASRAEAQAAVRTLPASVQASKPWPRTFASIQQEAGVR</sequence>
<evidence type="ECO:0000313" key="4">
    <source>
        <dbReference type="Proteomes" id="UP001589891"/>
    </source>
</evidence>
<reference evidence="3 4" key="1">
    <citation type="submission" date="2024-09" db="EMBL/GenBank/DDBJ databases">
        <authorList>
            <person name="Sun Q."/>
            <person name="Mori K."/>
        </authorList>
    </citation>
    <scope>NUCLEOTIDE SEQUENCE [LARGE SCALE GENOMIC DNA]</scope>
    <source>
        <strain evidence="3 4">NCAIM B.01794</strain>
    </source>
</reference>
<dbReference type="EMBL" id="JBHLSS010000042">
    <property type="protein sequence ID" value="MFC0709351.1"/>
    <property type="molecule type" value="Genomic_DNA"/>
</dbReference>
<dbReference type="Pfam" id="PF13401">
    <property type="entry name" value="AAA_22"/>
    <property type="match status" value="1"/>
</dbReference>
<dbReference type="InterPro" id="IPR052026">
    <property type="entry name" value="ExeA_AAA_ATPase_DNA-bind"/>
</dbReference>
<evidence type="ECO:0000313" key="3">
    <source>
        <dbReference type="EMBL" id="MFC0709351.1"/>
    </source>
</evidence>
<name>A0ABV6SIL0_AZOPA</name>
<dbReference type="RefSeq" id="WP_376944175.1">
    <property type="nucleotide sequence ID" value="NZ_CP171449.1"/>
</dbReference>
<dbReference type="InterPro" id="IPR049945">
    <property type="entry name" value="AAA_22"/>
</dbReference>
<dbReference type="Gene3D" id="3.40.50.300">
    <property type="entry name" value="P-loop containing nucleotide triphosphate hydrolases"/>
    <property type="match status" value="1"/>
</dbReference>
<proteinExistence type="predicted"/>
<dbReference type="PROSITE" id="PS51724">
    <property type="entry name" value="SPOR"/>
    <property type="match status" value="1"/>
</dbReference>
<feature type="compositionally biased region" description="Low complexity" evidence="1">
    <location>
        <begin position="307"/>
        <end position="317"/>
    </location>
</feature>
<dbReference type="InterPro" id="IPR036680">
    <property type="entry name" value="SPOR-like_sf"/>
</dbReference>
<dbReference type="Gene3D" id="3.30.70.1070">
    <property type="entry name" value="Sporulation related repeat"/>
    <property type="match status" value="1"/>
</dbReference>
<keyword evidence="4" id="KW-1185">Reference proteome</keyword>
<evidence type="ECO:0000259" key="2">
    <source>
        <dbReference type="PROSITE" id="PS51724"/>
    </source>
</evidence>
<dbReference type="SUPFAM" id="SSF52540">
    <property type="entry name" value="P-loop containing nucleoside triphosphate hydrolases"/>
    <property type="match status" value="1"/>
</dbReference>
<protein>
    <submittedName>
        <fullName evidence="3">SPOR domain-containing protein</fullName>
    </submittedName>
</protein>
<organism evidence="3 4">
    <name type="scientific">Azorhizophilus paspali</name>
    <name type="common">Azotobacter paspali</name>
    <dbReference type="NCBI Taxonomy" id="69963"/>
    <lineage>
        <taxon>Bacteria</taxon>
        <taxon>Pseudomonadati</taxon>
        <taxon>Pseudomonadota</taxon>
        <taxon>Gammaproteobacteria</taxon>
        <taxon>Pseudomonadales</taxon>
        <taxon>Pseudomonadaceae</taxon>
        <taxon>Azorhizophilus</taxon>
    </lineage>
</organism>
<comment type="caution">
    <text evidence="3">The sequence shown here is derived from an EMBL/GenBank/DDBJ whole genome shotgun (WGS) entry which is preliminary data.</text>
</comment>
<dbReference type="PANTHER" id="PTHR35894:SF7">
    <property type="entry name" value="GENERAL SECRETION PATHWAY PROTEIN A-RELATED"/>
    <property type="match status" value="1"/>
</dbReference>
<dbReference type="Pfam" id="PF05036">
    <property type="entry name" value="SPOR"/>
    <property type="match status" value="1"/>
</dbReference>
<feature type="region of interest" description="Disordered" evidence="1">
    <location>
        <begin position="363"/>
        <end position="424"/>
    </location>
</feature>
<gene>
    <name evidence="3" type="ORF">ACFFGX_06990</name>
</gene>
<dbReference type="PANTHER" id="PTHR35894">
    <property type="entry name" value="GENERAL SECRETION PATHWAY PROTEIN A-RELATED"/>
    <property type="match status" value="1"/>
</dbReference>
<feature type="compositionally biased region" description="Low complexity" evidence="1">
    <location>
        <begin position="376"/>
        <end position="400"/>
    </location>
</feature>